<feature type="compositionally biased region" description="Basic and acidic residues" evidence="3">
    <location>
        <begin position="128"/>
        <end position="142"/>
    </location>
</feature>
<dbReference type="InterPro" id="IPR045844">
    <property type="entry name" value="RRM_Ist3-like"/>
</dbReference>
<feature type="domain" description="RRM" evidence="4">
    <location>
        <begin position="33"/>
        <end position="111"/>
    </location>
</feature>
<protein>
    <submittedName>
        <fullName evidence="5">RNA-binding protein Cwf29</fullName>
    </submittedName>
</protein>
<dbReference type="PANTHER" id="PTHR45880">
    <property type="entry name" value="RNA-BINDING MOTIF PROTEIN, X-LINKED 2"/>
    <property type="match status" value="1"/>
</dbReference>
<comment type="caution">
    <text evidence="5">The sequence shown here is derived from an EMBL/GenBank/DDBJ whole genome shotgun (WGS) entry which is preliminary data.</text>
</comment>
<evidence type="ECO:0000313" key="6">
    <source>
        <dbReference type="Proteomes" id="UP001345013"/>
    </source>
</evidence>
<evidence type="ECO:0000259" key="4">
    <source>
        <dbReference type="PROSITE" id="PS50102"/>
    </source>
</evidence>
<dbReference type="InterPro" id="IPR012677">
    <property type="entry name" value="Nucleotide-bd_a/b_plait_sf"/>
</dbReference>
<organism evidence="5 6">
    <name type="scientific">Lithohypha guttulata</name>
    <dbReference type="NCBI Taxonomy" id="1690604"/>
    <lineage>
        <taxon>Eukaryota</taxon>
        <taxon>Fungi</taxon>
        <taxon>Dikarya</taxon>
        <taxon>Ascomycota</taxon>
        <taxon>Pezizomycotina</taxon>
        <taxon>Eurotiomycetes</taxon>
        <taxon>Chaetothyriomycetidae</taxon>
        <taxon>Chaetothyriales</taxon>
        <taxon>Trichomeriaceae</taxon>
        <taxon>Lithohypha</taxon>
    </lineage>
</organism>
<dbReference type="SUPFAM" id="SSF54928">
    <property type="entry name" value="RNA-binding domain, RBD"/>
    <property type="match status" value="1"/>
</dbReference>
<reference evidence="5 6" key="1">
    <citation type="submission" date="2023-08" db="EMBL/GenBank/DDBJ databases">
        <title>Black Yeasts Isolated from many extreme environments.</title>
        <authorList>
            <person name="Coleine C."/>
            <person name="Stajich J.E."/>
            <person name="Selbmann L."/>
        </authorList>
    </citation>
    <scope>NUCLEOTIDE SEQUENCE [LARGE SCALE GENOMIC DNA]</scope>
    <source>
        <strain evidence="5 6">CCFEE 5885</strain>
    </source>
</reference>
<keyword evidence="6" id="KW-1185">Reference proteome</keyword>
<evidence type="ECO:0000256" key="2">
    <source>
        <dbReference type="PROSITE-ProRule" id="PRU00176"/>
    </source>
</evidence>
<evidence type="ECO:0000256" key="3">
    <source>
        <dbReference type="SAM" id="MobiDB-lite"/>
    </source>
</evidence>
<dbReference type="InterPro" id="IPR000504">
    <property type="entry name" value="RRM_dom"/>
</dbReference>
<dbReference type="Proteomes" id="UP001345013">
    <property type="component" value="Unassembled WGS sequence"/>
</dbReference>
<gene>
    <name evidence="5" type="primary">cwf29</name>
    <name evidence="5" type="ORF">LTR24_009554</name>
</gene>
<keyword evidence="1 2" id="KW-0694">RNA-binding</keyword>
<dbReference type="CDD" id="cd12411">
    <property type="entry name" value="RRM_ist3_like"/>
    <property type="match status" value="1"/>
</dbReference>
<dbReference type="InterPro" id="IPR051847">
    <property type="entry name" value="RNA_proc/Spliceosome_comp"/>
</dbReference>
<dbReference type="Pfam" id="PF00076">
    <property type="entry name" value="RRM_1"/>
    <property type="match status" value="1"/>
</dbReference>
<feature type="compositionally biased region" description="Basic and acidic residues" evidence="3">
    <location>
        <begin position="308"/>
        <end position="329"/>
    </location>
</feature>
<dbReference type="PANTHER" id="PTHR45880:SF1">
    <property type="entry name" value="RNA-BINDING MOTIF PROTEIN, X-LINKED 2"/>
    <property type="match status" value="1"/>
</dbReference>
<feature type="compositionally biased region" description="Basic and acidic residues" evidence="3">
    <location>
        <begin position="233"/>
        <end position="276"/>
    </location>
</feature>
<dbReference type="EMBL" id="JAVRRG010000215">
    <property type="protein sequence ID" value="KAK5077550.1"/>
    <property type="molecule type" value="Genomic_DNA"/>
</dbReference>
<proteinExistence type="predicted"/>
<dbReference type="InterPro" id="IPR035979">
    <property type="entry name" value="RBD_domain_sf"/>
</dbReference>
<dbReference type="Gene3D" id="3.30.70.330">
    <property type="match status" value="1"/>
</dbReference>
<accession>A0ABR0JWN5</accession>
<sequence length="329" mass="39159">MNAIRQTQQLNKRELENATPPSASWHADYRDTAWLYVGGLPLDLSEGDVVTIFSQFGNPTHLNMIRDRETGKSKGFGFLKYEDQRSCDLAVDNLTGADVFGRLLRVDHTRYKKKDDEDEDTHRIDRLEAEAHAEQNGKRASDTEESDEERSRRKKRRPMLKDEKELEDTLAIKQSGEDEDPMKDYLIKEKRDQIYTARRRDEDRERRHRHRQRRHGDDDDRGDRHKRPRHRHRDGEDKEERSSGKDRAERQGEDRSRESRHTRGDQIEERRNRRPDNLSADSINREKARRKRSTSSSHDHRSTRKRYSSAEDYGRHESLREQRRRHADG</sequence>
<feature type="region of interest" description="Disordered" evidence="3">
    <location>
        <begin position="128"/>
        <end position="329"/>
    </location>
</feature>
<feature type="compositionally biased region" description="Polar residues" evidence="3">
    <location>
        <begin position="1"/>
        <end position="10"/>
    </location>
</feature>
<feature type="compositionally biased region" description="Basic and acidic residues" evidence="3">
    <location>
        <begin position="182"/>
        <end position="205"/>
    </location>
</feature>
<evidence type="ECO:0000313" key="5">
    <source>
        <dbReference type="EMBL" id="KAK5077550.1"/>
    </source>
</evidence>
<dbReference type="SMART" id="SM00360">
    <property type="entry name" value="RRM"/>
    <property type="match status" value="1"/>
</dbReference>
<evidence type="ECO:0000256" key="1">
    <source>
        <dbReference type="ARBA" id="ARBA00022884"/>
    </source>
</evidence>
<dbReference type="PROSITE" id="PS50102">
    <property type="entry name" value="RRM"/>
    <property type="match status" value="1"/>
</dbReference>
<name>A0ABR0JWN5_9EURO</name>
<feature type="region of interest" description="Disordered" evidence="3">
    <location>
        <begin position="1"/>
        <end position="22"/>
    </location>
</feature>